<comment type="caution">
    <text evidence="1">The sequence shown here is derived from an EMBL/GenBank/DDBJ whole genome shotgun (WGS) entry which is preliminary data.</text>
</comment>
<dbReference type="Proteomes" id="UP000276133">
    <property type="component" value="Unassembled WGS sequence"/>
</dbReference>
<reference evidence="1 2" key="1">
    <citation type="journal article" date="2018" name="Sci. Rep.">
        <title>Genomic signatures of local adaptation to the degree of environmental predictability in rotifers.</title>
        <authorList>
            <person name="Franch-Gras L."/>
            <person name="Hahn C."/>
            <person name="Garcia-Roger E.M."/>
            <person name="Carmona M.J."/>
            <person name="Serra M."/>
            <person name="Gomez A."/>
        </authorList>
    </citation>
    <scope>NUCLEOTIDE SEQUENCE [LARGE SCALE GENOMIC DNA]</scope>
    <source>
        <strain evidence="1">HYR1</strain>
    </source>
</reference>
<dbReference type="AlphaFoldDB" id="A0A3M7TAR8"/>
<protein>
    <submittedName>
        <fullName evidence="1">Uncharacterized protein</fullName>
    </submittedName>
</protein>
<sequence length="191" mass="22048">MSTFIGVGFTLTMPQYVIYSMIVINKHYITMIIILNNGYENLGLSFIIDSDVLKFIKYFVIPKYGFSWHFFDNIGPRKNNHLEGYHAKLSSIPSAKANNVITFINMIKNSASQVHSEFHANERNPIAEPKQISKNKKKGRVFVTLQEQFSEQILTFEQYFDKLSANVIEPYGTSQMKFDQDEEEQNDDKVG</sequence>
<proteinExistence type="predicted"/>
<evidence type="ECO:0000313" key="1">
    <source>
        <dbReference type="EMBL" id="RNA45027.1"/>
    </source>
</evidence>
<dbReference type="EMBL" id="REGN01000038">
    <property type="protein sequence ID" value="RNA45027.1"/>
    <property type="molecule type" value="Genomic_DNA"/>
</dbReference>
<gene>
    <name evidence="1" type="ORF">BpHYR1_024126</name>
</gene>
<organism evidence="1 2">
    <name type="scientific">Brachionus plicatilis</name>
    <name type="common">Marine rotifer</name>
    <name type="synonym">Brachionus muelleri</name>
    <dbReference type="NCBI Taxonomy" id="10195"/>
    <lineage>
        <taxon>Eukaryota</taxon>
        <taxon>Metazoa</taxon>
        <taxon>Spiralia</taxon>
        <taxon>Gnathifera</taxon>
        <taxon>Rotifera</taxon>
        <taxon>Eurotatoria</taxon>
        <taxon>Monogononta</taxon>
        <taxon>Pseudotrocha</taxon>
        <taxon>Ploima</taxon>
        <taxon>Brachionidae</taxon>
        <taxon>Brachionus</taxon>
    </lineage>
</organism>
<dbReference type="OrthoDB" id="10167675at2759"/>
<accession>A0A3M7TAR8</accession>
<keyword evidence="2" id="KW-1185">Reference proteome</keyword>
<name>A0A3M7TAR8_BRAPC</name>
<evidence type="ECO:0000313" key="2">
    <source>
        <dbReference type="Proteomes" id="UP000276133"/>
    </source>
</evidence>